<keyword evidence="4 7" id="KW-0472">Membrane</keyword>
<dbReference type="GO" id="GO:0016020">
    <property type="term" value="C:membrane"/>
    <property type="evidence" value="ECO:0007669"/>
    <property type="project" value="UniProtKB-SubCell"/>
</dbReference>
<dbReference type="InterPro" id="IPR039306">
    <property type="entry name" value="MYOB"/>
</dbReference>
<dbReference type="PANTHER" id="PTHR31448">
    <property type="entry name" value="MYOSIN-BINDING PROTEIN 2"/>
    <property type="match status" value="1"/>
</dbReference>
<feature type="coiled-coil region" evidence="5">
    <location>
        <begin position="549"/>
        <end position="643"/>
    </location>
</feature>
<evidence type="ECO:0000256" key="4">
    <source>
        <dbReference type="ARBA" id="ARBA00023136"/>
    </source>
</evidence>
<dbReference type="Pfam" id="PF04576">
    <property type="entry name" value="Zein-binding"/>
    <property type="match status" value="1"/>
</dbReference>
<dbReference type="OrthoDB" id="1047602at2759"/>
<evidence type="ECO:0000256" key="2">
    <source>
        <dbReference type="ARBA" id="ARBA00022692"/>
    </source>
</evidence>
<evidence type="ECO:0000259" key="8">
    <source>
        <dbReference type="PROSITE" id="PS51775"/>
    </source>
</evidence>
<protein>
    <recommendedName>
        <fullName evidence="8">GTD-binding domain-containing protein</fullName>
    </recommendedName>
</protein>
<keyword evidence="10" id="KW-1185">Reference proteome</keyword>
<evidence type="ECO:0000313" key="10">
    <source>
        <dbReference type="Proteomes" id="UP001055439"/>
    </source>
</evidence>
<evidence type="ECO:0000256" key="7">
    <source>
        <dbReference type="SAM" id="Phobius"/>
    </source>
</evidence>
<keyword evidence="2 7" id="KW-0812">Transmembrane</keyword>
<evidence type="ECO:0000256" key="5">
    <source>
        <dbReference type="SAM" id="Coils"/>
    </source>
</evidence>
<dbReference type="PANTHER" id="PTHR31448:SF32">
    <property type="entry name" value="MYOSIN-BINDING PROTEIN 1"/>
    <property type="match status" value="1"/>
</dbReference>
<name>A0A9E7FN52_9LILI</name>
<feature type="transmembrane region" description="Helical" evidence="7">
    <location>
        <begin position="21"/>
        <end position="40"/>
    </location>
</feature>
<keyword evidence="5" id="KW-0175">Coiled coil</keyword>
<dbReference type="EMBL" id="CP097506">
    <property type="protein sequence ID" value="URD98900.1"/>
    <property type="molecule type" value="Genomic_DNA"/>
</dbReference>
<dbReference type="GO" id="GO:0080115">
    <property type="term" value="F:myosin XI tail binding"/>
    <property type="evidence" value="ECO:0007669"/>
    <property type="project" value="UniProtKB-ARBA"/>
</dbReference>
<proteinExistence type="predicted"/>
<feature type="region of interest" description="Disordered" evidence="6">
    <location>
        <begin position="245"/>
        <end position="267"/>
    </location>
</feature>
<dbReference type="AlphaFoldDB" id="A0A9E7FN52"/>
<accession>A0A9E7FN52</accession>
<evidence type="ECO:0000313" key="9">
    <source>
        <dbReference type="EMBL" id="URD98900.1"/>
    </source>
</evidence>
<organism evidence="9 10">
    <name type="scientific">Musa troglodytarum</name>
    <name type="common">fe'i banana</name>
    <dbReference type="NCBI Taxonomy" id="320322"/>
    <lineage>
        <taxon>Eukaryota</taxon>
        <taxon>Viridiplantae</taxon>
        <taxon>Streptophyta</taxon>
        <taxon>Embryophyta</taxon>
        <taxon>Tracheophyta</taxon>
        <taxon>Spermatophyta</taxon>
        <taxon>Magnoliopsida</taxon>
        <taxon>Liliopsida</taxon>
        <taxon>Zingiberales</taxon>
        <taxon>Musaceae</taxon>
        <taxon>Musa</taxon>
    </lineage>
</organism>
<feature type="coiled-coil region" evidence="5">
    <location>
        <begin position="831"/>
        <end position="865"/>
    </location>
</feature>
<evidence type="ECO:0000256" key="3">
    <source>
        <dbReference type="ARBA" id="ARBA00022989"/>
    </source>
</evidence>
<sequence>MGSRAHNSGFKRFSSALSSAILEWILMLLLFFDAWFSYMVTKFSRLCKLQTPCIFCSRLDHIFGSEKLGFYLDLICETHRSEISSLALCHAHRKLTDVHTMCKACLLSLKPETCRSLVGNLGRHFDYRENIQYVDSDGLHVRGEDDLVNTPFLKKDETNCSPVKTICSCCAEPFQHKLHVIRLLEDESIEVDVSEVDISLSSLTGDGMRKTREKTLVSPTSDHLRNQGLDQFSHIGYSEVKVTTDSDSEVQHVDDGEGKSLAHGAENAKDDLMYQNVEPENATDIGSSLSGSVSDNKAIGKLNYSDPVSISDNKALQKLIHSAPDIDGPSESVPEKQKSIGELHDVSEISSSSAAGHIPKDCNWNQIEINAKPPQSKFVSKDSQEVPVEVSNVKDKLEQSDAACVDTTYVDDVKDWCAKDIDLGISHDASDPGQSMSNHMDLNDAYKLAVGAKGSLPSPRFADVIMGKDSSRVQEDLKLLISQISASRGLESPWHEMTPSPRVYGQDDESVLQNITKTLSLERNESGLESLDGSFVSEVEGESAFERLKRQVELDRKSISLLYKELEEERSASAIAANQAMAMITRLQEEKAAMQMEALHYQRMMEEQAEYDHEALQKCNELLTQREKEMQDIEAEMEIYRKSYTDKLSNDRAVELNGNFHDKELESCNKSRENHVMHQDSRWSNFDSLKNPLSCFEDEEAYLSNCLVKLEKKLHLFSNRGVYDDGSSLLVNDDENGFPEKTCTDIQGEDFIQRNRVSEGGVGTNGWYSDKIASAGLEHLYQKDGPLENSQVGGILMDEKLSRKPSSSFQGNHEDSFDIDKHLKVVNKNDLVALEDEVSCLSQRLEALEADRNFLEHAINSLRNGEAGVRFLQQIACDLHELRKIGITRQEHHIARVFTSFICDVSL</sequence>
<gene>
    <name evidence="9" type="ORF">MUK42_30288</name>
</gene>
<dbReference type="CDD" id="cd22249">
    <property type="entry name" value="UDM1_RNF168_RNF169-like"/>
    <property type="match status" value="1"/>
</dbReference>
<dbReference type="InterPro" id="IPR007656">
    <property type="entry name" value="GTD-bd"/>
</dbReference>
<evidence type="ECO:0000256" key="6">
    <source>
        <dbReference type="SAM" id="MobiDB-lite"/>
    </source>
</evidence>
<dbReference type="PROSITE" id="PS51775">
    <property type="entry name" value="GTD_BINDING"/>
    <property type="match status" value="1"/>
</dbReference>
<evidence type="ECO:0000256" key="1">
    <source>
        <dbReference type="ARBA" id="ARBA00004167"/>
    </source>
</evidence>
<feature type="domain" description="GTD-binding" evidence="8">
    <location>
        <begin position="543"/>
        <end position="641"/>
    </location>
</feature>
<reference evidence="9" key="1">
    <citation type="submission" date="2022-05" db="EMBL/GenBank/DDBJ databases">
        <title>The Musa troglodytarum L. genome provides insights into the mechanism of non-climacteric behaviour and enrichment of carotenoids.</title>
        <authorList>
            <person name="Wang J."/>
        </authorList>
    </citation>
    <scope>NUCLEOTIDE SEQUENCE</scope>
    <source>
        <tissue evidence="9">Leaf</tissue>
    </source>
</reference>
<feature type="compositionally biased region" description="Basic and acidic residues" evidence="6">
    <location>
        <begin position="249"/>
        <end position="267"/>
    </location>
</feature>
<keyword evidence="3 7" id="KW-1133">Transmembrane helix</keyword>
<dbReference type="Proteomes" id="UP001055439">
    <property type="component" value="Chromosome 4"/>
</dbReference>
<comment type="subcellular location">
    <subcellularLocation>
        <location evidence="1">Membrane</location>
        <topology evidence="1">Single-pass membrane protein</topology>
    </subcellularLocation>
</comment>